<dbReference type="EMBL" id="CM042890">
    <property type="protein sequence ID" value="KAI4310382.1"/>
    <property type="molecule type" value="Genomic_DNA"/>
</dbReference>
<sequence>MLRGGCQTRDLTPREKCPRKDDGLSFEDLPQPRRDSGPFPEDGGGKEYPSIAIGGGEGNNLDNHPSGLEISIAPLSFRSKLQSLFLDN</sequence>
<proteinExistence type="predicted"/>
<accession>A0ACB9LFZ3</accession>
<organism evidence="1 2">
    <name type="scientific">Melastoma candidum</name>
    <dbReference type="NCBI Taxonomy" id="119954"/>
    <lineage>
        <taxon>Eukaryota</taxon>
        <taxon>Viridiplantae</taxon>
        <taxon>Streptophyta</taxon>
        <taxon>Embryophyta</taxon>
        <taxon>Tracheophyta</taxon>
        <taxon>Spermatophyta</taxon>
        <taxon>Magnoliopsida</taxon>
        <taxon>eudicotyledons</taxon>
        <taxon>Gunneridae</taxon>
        <taxon>Pentapetalae</taxon>
        <taxon>rosids</taxon>
        <taxon>malvids</taxon>
        <taxon>Myrtales</taxon>
        <taxon>Melastomataceae</taxon>
        <taxon>Melastomatoideae</taxon>
        <taxon>Melastomateae</taxon>
        <taxon>Melastoma</taxon>
    </lineage>
</organism>
<reference evidence="2" key="1">
    <citation type="journal article" date="2023" name="Front. Plant Sci.">
        <title>Chromosomal-level genome assembly of Melastoma candidum provides insights into trichome evolution.</title>
        <authorList>
            <person name="Zhong Y."/>
            <person name="Wu W."/>
            <person name="Sun C."/>
            <person name="Zou P."/>
            <person name="Liu Y."/>
            <person name="Dai S."/>
            <person name="Zhou R."/>
        </authorList>
    </citation>
    <scope>NUCLEOTIDE SEQUENCE [LARGE SCALE GENOMIC DNA]</scope>
</reference>
<evidence type="ECO:0000313" key="2">
    <source>
        <dbReference type="Proteomes" id="UP001057402"/>
    </source>
</evidence>
<name>A0ACB9LFZ3_9MYRT</name>
<comment type="caution">
    <text evidence="1">The sequence shown here is derived from an EMBL/GenBank/DDBJ whole genome shotgun (WGS) entry which is preliminary data.</text>
</comment>
<protein>
    <submittedName>
        <fullName evidence="1">Uncharacterized protein</fullName>
    </submittedName>
</protein>
<evidence type="ECO:0000313" key="1">
    <source>
        <dbReference type="EMBL" id="KAI4310382.1"/>
    </source>
</evidence>
<keyword evidence="2" id="KW-1185">Reference proteome</keyword>
<dbReference type="Proteomes" id="UP001057402">
    <property type="component" value="Chromosome 11"/>
</dbReference>
<gene>
    <name evidence="1" type="ORF">MLD38_035364</name>
</gene>